<comment type="caution">
    <text evidence="3">The sequence shown here is derived from an EMBL/GenBank/DDBJ whole genome shotgun (WGS) entry which is preliminary data.</text>
</comment>
<dbReference type="InterPro" id="IPR043502">
    <property type="entry name" value="DNA/RNA_pol_sf"/>
</dbReference>
<dbReference type="EMBL" id="VCGU01000001">
    <property type="protein sequence ID" value="TRY80244.1"/>
    <property type="molecule type" value="Genomic_DNA"/>
</dbReference>
<evidence type="ECO:0000259" key="2">
    <source>
        <dbReference type="Pfam" id="PF18701"/>
    </source>
</evidence>
<protein>
    <recommendedName>
        <fullName evidence="2">DUF5641 domain-containing protein</fullName>
    </recommendedName>
</protein>
<gene>
    <name evidence="3" type="ORF">TCAL_13396</name>
</gene>
<dbReference type="Proteomes" id="UP000318571">
    <property type="component" value="Chromosome 12"/>
</dbReference>
<feature type="non-terminal residue" evidence="3">
    <location>
        <position position="1"/>
    </location>
</feature>
<feature type="domain" description="DUF5641" evidence="2">
    <location>
        <begin position="793"/>
        <end position="882"/>
    </location>
</feature>
<keyword evidence="4" id="KW-1185">Reference proteome</keyword>
<dbReference type="InterPro" id="IPR040676">
    <property type="entry name" value="DUF5641"/>
</dbReference>
<evidence type="ECO:0000313" key="4">
    <source>
        <dbReference type="Proteomes" id="UP000318571"/>
    </source>
</evidence>
<organism evidence="3 4">
    <name type="scientific">Tigriopus californicus</name>
    <name type="common">Marine copepod</name>
    <dbReference type="NCBI Taxonomy" id="6832"/>
    <lineage>
        <taxon>Eukaryota</taxon>
        <taxon>Metazoa</taxon>
        <taxon>Ecdysozoa</taxon>
        <taxon>Arthropoda</taxon>
        <taxon>Crustacea</taxon>
        <taxon>Multicrustacea</taxon>
        <taxon>Hexanauplia</taxon>
        <taxon>Copepoda</taxon>
        <taxon>Harpacticoida</taxon>
        <taxon>Harpacticidae</taxon>
        <taxon>Tigriopus</taxon>
    </lineage>
</organism>
<dbReference type="Pfam" id="PF18701">
    <property type="entry name" value="DUF5641"/>
    <property type="match status" value="1"/>
</dbReference>
<dbReference type="Pfam" id="PF05380">
    <property type="entry name" value="Peptidase_A17"/>
    <property type="match status" value="1"/>
</dbReference>
<reference evidence="3 4" key="1">
    <citation type="journal article" date="2018" name="Nat. Ecol. Evol.">
        <title>Genomic signatures of mitonuclear coevolution across populations of Tigriopus californicus.</title>
        <authorList>
            <person name="Barreto F.S."/>
            <person name="Watson E.T."/>
            <person name="Lima T.G."/>
            <person name="Willett C.S."/>
            <person name="Edmands S."/>
            <person name="Li W."/>
            <person name="Burton R.S."/>
        </authorList>
    </citation>
    <scope>NUCLEOTIDE SEQUENCE [LARGE SCALE GENOMIC DNA]</scope>
    <source>
        <strain evidence="3 4">San Diego</strain>
    </source>
</reference>
<dbReference type="SUPFAM" id="SSF56672">
    <property type="entry name" value="DNA/RNA polymerases"/>
    <property type="match status" value="1"/>
</dbReference>
<dbReference type="STRING" id="6832.A0A553PRD2"/>
<dbReference type="PANTHER" id="PTHR47331">
    <property type="entry name" value="PHD-TYPE DOMAIN-CONTAINING PROTEIN"/>
    <property type="match status" value="1"/>
</dbReference>
<accession>A0A553PRD2</accession>
<dbReference type="PANTHER" id="PTHR47331:SF1">
    <property type="entry name" value="GAG-LIKE PROTEIN"/>
    <property type="match status" value="1"/>
</dbReference>
<dbReference type="OMA" id="DNEECIF"/>
<evidence type="ECO:0000313" key="3">
    <source>
        <dbReference type="EMBL" id="TRY80244.1"/>
    </source>
</evidence>
<dbReference type="GO" id="GO:0071897">
    <property type="term" value="P:DNA biosynthetic process"/>
    <property type="evidence" value="ECO:0007669"/>
    <property type="project" value="UniProtKB-ARBA"/>
</dbReference>
<sequence>FHPLSSCEKFQDHTNRERFDLSKANSCCLKCLKPSHTVKYCQTRERGGICKKPTHHTLLHRDDFSNKKTNRKQNIKSFTTRDESSSLNSSNDEYVAPQLFVNKSKESGYVAIAIGAVYVLCGKKKMKVNALFDKGCNNTTISKRVTDQLNIKHMGKPHRRTLNETTGVEVEVEVIAVNFKVASIGHHREFSKYGISSKAVYDVSAHAINRVCPGLYPVDWAKVLEKEPHLRGVKPEEASVSEVDLIIGTDYCGLLTPLETRFSQSNVKAPTAELTRLGWILMGRNETTGNKNPTNLCYKGNLASGSIHPDLYMLAKQFWEMDSPSVRSGWSSKEKMAFGKMEISHDPIKQQFEATIPWKESSGPNLPYKRNAVIQRQSRCLDTKYLDKKGCSLQEIEETFMDYKEKKYVKELPELSEDSFYLPFFPVVDRTRATNQVRLVFDAAAKYQDRSLKDQIMETPNLIRNSLHCLVSFRLRKFGIIGDISQMFNRISLAPKDRRYHRFVMVGKNGKITDYKFQVQLFGNKSVANISQKTLAECTYHLHRKPFLPAPTWMTFLTRDTEEEIMKEVEELPTLLNHASMAPRKWLSNSRAALSSIPSGDRANQAFDPNKGIINQGKILGMKWCPEYDFFLFEWRGFDELNKIDFWTKRNVLSTLFKQYDPLGLLAPYLILGKVLLQSICTTKSGWDDQIRQDLDMKWTQWIKQANRLTDVKIPRYLGFSQDKNTSVHIFVDASIDAIACCIYVVSSNSVKPLHSRLVFAKARMARNVLFKRAQEKTYLNEIEVLKTGSSYLNTTLNHFWQRLISEFLPQLHPRTKWNQEKPPLEEGNLVVLLEDQLPRGLWKIVVVDRVSQGGDGCVHQAWIRPCDGSILKRPVSKLLPLDIEPLSLPSRPMQIVNFTSAPDFQNTTGASPGFSESLCKEIGMRQELAKNDLHEKNPPRSIISHKRLFIPQGVQTSKKKGLEKSDCSGLISILQDHNLALNSIDT</sequence>
<dbReference type="AlphaFoldDB" id="A0A553PRD2"/>
<name>A0A553PRD2_TIGCA</name>
<feature type="region of interest" description="Disordered" evidence="1">
    <location>
        <begin position="61"/>
        <end position="90"/>
    </location>
</feature>
<proteinExistence type="predicted"/>
<dbReference type="InterPro" id="IPR008042">
    <property type="entry name" value="Retrotrans_Pao"/>
</dbReference>
<evidence type="ECO:0000256" key="1">
    <source>
        <dbReference type="SAM" id="MobiDB-lite"/>
    </source>
</evidence>